<dbReference type="InterPro" id="IPR013604">
    <property type="entry name" value="7TM_chemorcpt"/>
</dbReference>
<dbReference type="STRING" id="195883.A0A482XF36"/>
<evidence type="ECO:0000256" key="1">
    <source>
        <dbReference type="ARBA" id="ARBA00004651"/>
    </source>
</evidence>
<dbReference type="GO" id="GO:0005886">
    <property type="term" value="C:plasma membrane"/>
    <property type="evidence" value="ECO:0007669"/>
    <property type="project" value="UniProtKB-SubCell"/>
</dbReference>
<evidence type="ECO:0000256" key="4">
    <source>
        <dbReference type="ARBA" id="ARBA00022989"/>
    </source>
</evidence>
<dbReference type="PANTHER" id="PTHR21143">
    <property type="entry name" value="INVERTEBRATE GUSTATORY RECEPTOR"/>
    <property type="match status" value="1"/>
</dbReference>
<dbReference type="SMR" id="A0A482XF36"/>
<feature type="transmembrane region" description="Helical" evidence="8">
    <location>
        <begin position="132"/>
        <end position="157"/>
    </location>
</feature>
<evidence type="ECO:0000256" key="2">
    <source>
        <dbReference type="ARBA" id="ARBA00022475"/>
    </source>
</evidence>
<keyword evidence="2" id="KW-1003">Cell membrane</keyword>
<evidence type="ECO:0000256" key="6">
    <source>
        <dbReference type="ARBA" id="ARBA00023170"/>
    </source>
</evidence>
<keyword evidence="3 8" id="KW-0812">Transmembrane</keyword>
<dbReference type="PANTHER" id="PTHR21143:SF123">
    <property type="entry name" value="GUSTATORY RECEPTOR FOR SUGAR TASTE 43A-RELATED"/>
    <property type="match status" value="1"/>
</dbReference>
<dbReference type="GO" id="GO:0007165">
    <property type="term" value="P:signal transduction"/>
    <property type="evidence" value="ECO:0007669"/>
    <property type="project" value="UniProtKB-KW"/>
</dbReference>
<dbReference type="Proteomes" id="UP000291343">
    <property type="component" value="Unassembled WGS sequence"/>
</dbReference>
<dbReference type="GO" id="GO:0043025">
    <property type="term" value="C:neuronal cell body"/>
    <property type="evidence" value="ECO:0007669"/>
    <property type="project" value="TreeGrafter"/>
</dbReference>
<evidence type="ECO:0000256" key="7">
    <source>
        <dbReference type="ARBA" id="ARBA00023224"/>
    </source>
</evidence>
<name>A0A482XF36_LAOST</name>
<evidence type="ECO:0000313" key="9">
    <source>
        <dbReference type="EMBL" id="RZF44332.1"/>
    </source>
</evidence>
<comment type="subcellular location">
    <subcellularLocation>
        <location evidence="1">Cell membrane</location>
        <topology evidence="1">Multi-pass membrane protein</topology>
    </subcellularLocation>
</comment>
<dbReference type="Pfam" id="PF08395">
    <property type="entry name" value="7tm_7"/>
    <property type="match status" value="1"/>
</dbReference>
<accession>A0A482XF36</accession>
<dbReference type="OrthoDB" id="8183114at2759"/>
<dbReference type="GO" id="GO:0050909">
    <property type="term" value="P:sensory perception of taste"/>
    <property type="evidence" value="ECO:0007669"/>
    <property type="project" value="InterPro"/>
</dbReference>
<sequence>MPEWVEGFGHRVGKSDCLILIASQGGWIVFDDGCSTFLKAINEVGHKADYGVWTDHGLPPTLAMTIQTTIDMVSLELMMWGFCSRASSMLCRVFMMAQSFLHLEDQLDIQLIHALRNLSEELRGAMELTNDIFGLQILAATFDIFLNIVITPYFFYLDVMTISSSEYVYMMSKEGKVFWTITNTLKLVFLFLPCAATTNEAKKTSFILCSLLNEDLQPGMKKELTTFLLQLLASEKRMGFSASGMFELNVSSIISVAGAVTTYLVVLIQFQSA</sequence>
<keyword evidence="7" id="KW-0807">Transducer</keyword>
<reference evidence="9 10" key="1">
    <citation type="journal article" date="2017" name="Gigascience">
        <title>Genome sequence of the small brown planthopper, Laodelphax striatellus.</title>
        <authorList>
            <person name="Zhu J."/>
            <person name="Jiang F."/>
            <person name="Wang X."/>
            <person name="Yang P."/>
            <person name="Bao Y."/>
            <person name="Zhao W."/>
            <person name="Wang W."/>
            <person name="Lu H."/>
            <person name="Wang Q."/>
            <person name="Cui N."/>
            <person name="Li J."/>
            <person name="Chen X."/>
            <person name="Luo L."/>
            <person name="Yu J."/>
            <person name="Kang L."/>
            <person name="Cui F."/>
        </authorList>
    </citation>
    <scope>NUCLEOTIDE SEQUENCE [LARGE SCALE GENOMIC DNA]</scope>
    <source>
        <strain evidence="9">Lst14</strain>
    </source>
</reference>
<feature type="transmembrane region" description="Helical" evidence="8">
    <location>
        <begin position="177"/>
        <end position="196"/>
    </location>
</feature>
<dbReference type="AlphaFoldDB" id="A0A482XF36"/>
<keyword evidence="4 8" id="KW-1133">Transmembrane helix</keyword>
<comment type="caution">
    <text evidence="9">The sequence shown here is derived from an EMBL/GenBank/DDBJ whole genome shotgun (WGS) entry which is preliminary data.</text>
</comment>
<keyword evidence="6" id="KW-0675">Receptor</keyword>
<evidence type="ECO:0000256" key="3">
    <source>
        <dbReference type="ARBA" id="ARBA00022692"/>
    </source>
</evidence>
<dbReference type="GO" id="GO:0030424">
    <property type="term" value="C:axon"/>
    <property type="evidence" value="ECO:0007669"/>
    <property type="project" value="TreeGrafter"/>
</dbReference>
<gene>
    <name evidence="9" type="ORF">LSTR_LSTR006882</name>
</gene>
<evidence type="ECO:0000256" key="5">
    <source>
        <dbReference type="ARBA" id="ARBA00023136"/>
    </source>
</evidence>
<dbReference type="GO" id="GO:0008049">
    <property type="term" value="P:male courtship behavior"/>
    <property type="evidence" value="ECO:0007669"/>
    <property type="project" value="TreeGrafter"/>
</dbReference>
<evidence type="ECO:0000313" key="10">
    <source>
        <dbReference type="Proteomes" id="UP000291343"/>
    </source>
</evidence>
<dbReference type="EMBL" id="QKKF02011155">
    <property type="protein sequence ID" value="RZF44332.1"/>
    <property type="molecule type" value="Genomic_DNA"/>
</dbReference>
<protein>
    <recommendedName>
        <fullName evidence="11">Gustatory receptor</fullName>
    </recommendedName>
</protein>
<dbReference type="GO" id="GO:0007635">
    <property type="term" value="P:chemosensory behavior"/>
    <property type="evidence" value="ECO:0007669"/>
    <property type="project" value="TreeGrafter"/>
</dbReference>
<feature type="transmembrane region" description="Helical" evidence="8">
    <location>
        <begin position="246"/>
        <end position="270"/>
    </location>
</feature>
<evidence type="ECO:0008006" key="11">
    <source>
        <dbReference type="Google" id="ProtNLM"/>
    </source>
</evidence>
<organism evidence="9 10">
    <name type="scientific">Laodelphax striatellus</name>
    <name type="common">Small brown planthopper</name>
    <name type="synonym">Delphax striatella</name>
    <dbReference type="NCBI Taxonomy" id="195883"/>
    <lineage>
        <taxon>Eukaryota</taxon>
        <taxon>Metazoa</taxon>
        <taxon>Ecdysozoa</taxon>
        <taxon>Arthropoda</taxon>
        <taxon>Hexapoda</taxon>
        <taxon>Insecta</taxon>
        <taxon>Pterygota</taxon>
        <taxon>Neoptera</taxon>
        <taxon>Paraneoptera</taxon>
        <taxon>Hemiptera</taxon>
        <taxon>Auchenorrhyncha</taxon>
        <taxon>Fulgoroidea</taxon>
        <taxon>Delphacidae</taxon>
        <taxon>Criomorphinae</taxon>
        <taxon>Laodelphax</taxon>
    </lineage>
</organism>
<dbReference type="InParanoid" id="A0A482XF36"/>
<evidence type="ECO:0000256" key="8">
    <source>
        <dbReference type="SAM" id="Phobius"/>
    </source>
</evidence>
<proteinExistence type="predicted"/>
<dbReference type="GO" id="GO:0030425">
    <property type="term" value="C:dendrite"/>
    <property type="evidence" value="ECO:0007669"/>
    <property type="project" value="TreeGrafter"/>
</dbReference>
<keyword evidence="5 8" id="KW-0472">Membrane</keyword>
<keyword evidence="10" id="KW-1185">Reference proteome</keyword>